<dbReference type="EMBL" id="JBHEZY010000017">
    <property type="protein sequence ID" value="MFC1435234.1"/>
    <property type="molecule type" value="Genomic_DNA"/>
</dbReference>
<dbReference type="SMART" id="SM00560">
    <property type="entry name" value="LamGL"/>
    <property type="match status" value="2"/>
</dbReference>
<sequence length="1574" mass="158460">MPVASAGAQAVTGASAPTASSPGEQQALLEAASTGKPVVATAATTSSSTLTANPNGTLTLSQSLAPVRKLVGGKWRDLDATLVPVSGGGVAPDVSTDGLTLSAGGAGPLATMTSAGRSLALTLPLTLPKPTLSGSTATYANVLDGVDLEVTADTQGGFSDVLVVKSAVAAANPALASLKLATRATGLTIGADSGGNLTAADAWGHPVYTSTAARMWDSATPGSASSPAARLKSAAVTDPITGDKVDPASGLPVASSASGPGLGAHTAPIATKVTAGAITLTPDASLLTGSPVYPVFIDPTFIAPSAPTPLQSWTQTNSYYHSASYWKSSDLLRVGDQNWESPTFVARSFVQLSIPSKIVGAHIISSSLNFAEEWSPSCTAKGVQLWSTGPITSATTWDKPPTMLNQVGATATVAHGYDSSCPAKAVGFDISSAMTLAASPTKPLSALAFGLRASDETDEYGWKEFDHAVTYTTTYDHAPATPVAANMHTTPSTSCTGSTVGDGDVSLYTKATDPDGGTLGLGFSAVNHTGGAVLASSSTSTLTGPSGTTFVLKIPKATLEAAAGGKALQVDWKAQVSDFYYTSGWSPTCSFTFDPTRPGAPAINLPATSSSCPVTLPADPDSTDAPMVGTIGNTCVFSLSPAPGSPVVPSAYVYQLNGGSPHTLSASSGPISLVPNRFTNTLTVTSLSAGANYGDSDTLIFNSATPATAAGDEDLTGGGGPDVLAVGAKPQNGLPAGLWLATGQAGPGHTGNGHINASATDIGMYGSGISAGGATGTGSPADYSGAIAFSGLFTRDNLQDVLVYYPGGTHAGSGEILPGNGDGSALDDTSAQNISSGALADPNTGDNPIELANADNVTGDNSAGSTAYPDLIGISGDSTNGYVLSLYTGDTGTLGSYGGGQGSLNDALPLTTATPTGGADWNSWTITTTQVPGSGANAGTAMYLWNQATGDLYLWTALAYDNSTGVLGHTSHKIASNWNTGLTRTLQAADINGDGNPDLWSTAGDGTVTAHILTAGDGGFTGTPSADVLAPLAHAWDLDEQSTGGITSTTPATDQVGSLPLTATTADATWSTGDLFSPDVSLNTGVASTTGTLTTAAPALNLSSSFSVSVWAKPNTLGGIVLSQSGVHASGLTLYPDKTTKDWYACMAPTDVAKPAYDCVRGSAVDLGAWTHLAVTYSSGNGHLSLYVNGVEANWGTHTAVGSTLFRGDLVVGGYRYNDAATGYFDGGVSQLQTWNQVLTPYQVAGVINQPDFLSFPSDGAPYPSGSNWRRGAAVMSFDQGRLSVTVAGTPLFTKGTATSPNAVLVFQTDGNLVAYPTAADAAAGTAALWGMGTNYGTGEILLFQADGNLVIYGSDGSTLWASATSFPNANQWQLTSAQGGADAAGLNPGAATGVTWGANHAGLANAAAVFNGTTSLVQAAAPAVDSTSSYTISCWVKLNALATVQMALGQGSVNHQSFYLGYNAGWTFQTTTTDTPTTTYVSITTPGTAATWTHLAGVYNADTHTMTLYVNGVAKGTATNTTPVYSPGGPLTIGGIRVANGGTLYNQVAGSISDVRTYNAAMTASQVLAIYNS</sequence>
<evidence type="ECO:0000313" key="6">
    <source>
        <dbReference type="Proteomes" id="UP001592530"/>
    </source>
</evidence>
<dbReference type="InterPro" id="IPR006558">
    <property type="entry name" value="LamG-like"/>
</dbReference>
<organism evidence="5 6">
    <name type="scientific">Streptacidiphilus alkalitolerans</name>
    <dbReference type="NCBI Taxonomy" id="3342712"/>
    <lineage>
        <taxon>Bacteria</taxon>
        <taxon>Bacillati</taxon>
        <taxon>Actinomycetota</taxon>
        <taxon>Actinomycetes</taxon>
        <taxon>Kitasatosporales</taxon>
        <taxon>Streptomycetaceae</taxon>
        <taxon>Streptacidiphilus</taxon>
    </lineage>
</organism>
<evidence type="ECO:0000259" key="4">
    <source>
        <dbReference type="PROSITE" id="PS50927"/>
    </source>
</evidence>
<dbReference type="SUPFAM" id="SSF51110">
    <property type="entry name" value="alpha-D-mannose-specific plant lectins"/>
    <property type="match status" value="1"/>
</dbReference>
<dbReference type="InterPro" id="IPR001480">
    <property type="entry name" value="Bulb-type_lectin_dom"/>
</dbReference>
<reference evidence="5 6" key="1">
    <citation type="submission" date="2024-09" db="EMBL/GenBank/DDBJ databases">
        <authorList>
            <person name="Lee S.D."/>
        </authorList>
    </citation>
    <scope>NUCLEOTIDE SEQUENCE [LARGE SCALE GENOMIC DNA]</scope>
    <source>
        <strain evidence="5 6">N1-3</strain>
    </source>
</reference>
<proteinExistence type="predicted"/>
<dbReference type="PROSITE" id="PS50927">
    <property type="entry name" value="BULB_LECTIN"/>
    <property type="match status" value="1"/>
</dbReference>
<accession>A0ABV6XAI6</accession>
<feature type="domain" description="Bulb-type lectin" evidence="4">
    <location>
        <begin position="1283"/>
        <end position="1397"/>
    </location>
</feature>
<dbReference type="PANTHER" id="PTHR46943:SF1">
    <property type="entry name" value="PENTRAXIN-RELATED PROTEIN PTX3"/>
    <property type="match status" value="1"/>
</dbReference>
<keyword evidence="1" id="KW-0732">Signal</keyword>
<dbReference type="Gene3D" id="2.90.10.10">
    <property type="entry name" value="Bulb-type lectin domain"/>
    <property type="match status" value="1"/>
</dbReference>
<evidence type="ECO:0000256" key="1">
    <source>
        <dbReference type="ARBA" id="ARBA00022729"/>
    </source>
</evidence>
<dbReference type="SUPFAM" id="SSF49899">
    <property type="entry name" value="Concanavalin A-like lectins/glucanases"/>
    <property type="match status" value="2"/>
</dbReference>
<evidence type="ECO:0000313" key="5">
    <source>
        <dbReference type="EMBL" id="MFC1435234.1"/>
    </source>
</evidence>
<protein>
    <submittedName>
        <fullName evidence="5">LamG-like jellyroll fold domain-containing protein</fullName>
    </submittedName>
</protein>
<evidence type="ECO:0000256" key="2">
    <source>
        <dbReference type="ARBA" id="ARBA00023157"/>
    </source>
</evidence>
<keyword evidence="2" id="KW-1015">Disulfide bond</keyword>
<feature type="compositionally biased region" description="Polar residues" evidence="3">
    <location>
        <begin position="15"/>
        <end position="24"/>
    </location>
</feature>
<dbReference type="Gene3D" id="2.60.120.200">
    <property type="match status" value="2"/>
</dbReference>
<feature type="region of interest" description="Disordered" evidence="3">
    <location>
        <begin position="1"/>
        <end position="24"/>
    </location>
</feature>
<dbReference type="InterPro" id="IPR042837">
    <property type="entry name" value="PTX3"/>
</dbReference>
<dbReference type="Pfam" id="PF13385">
    <property type="entry name" value="Laminin_G_3"/>
    <property type="match status" value="2"/>
</dbReference>
<comment type="caution">
    <text evidence="5">The sequence shown here is derived from an EMBL/GenBank/DDBJ whole genome shotgun (WGS) entry which is preliminary data.</text>
</comment>
<dbReference type="Proteomes" id="UP001592530">
    <property type="component" value="Unassembled WGS sequence"/>
</dbReference>
<evidence type="ECO:0000256" key="3">
    <source>
        <dbReference type="SAM" id="MobiDB-lite"/>
    </source>
</evidence>
<dbReference type="InterPro" id="IPR013320">
    <property type="entry name" value="ConA-like_dom_sf"/>
</dbReference>
<dbReference type="InterPro" id="IPR036426">
    <property type="entry name" value="Bulb-type_lectin_dom_sf"/>
</dbReference>
<dbReference type="RefSeq" id="WP_380558090.1">
    <property type="nucleotide sequence ID" value="NZ_JBHEZY010000017.1"/>
</dbReference>
<name>A0ABV6XAI6_9ACTN</name>
<gene>
    <name evidence="5" type="ORF">ACEZDB_31790</name>
</gene>
<dbReference type="PANTHER" id="PTHR46943">
    <property type="entry name" value="PENTRAXIN-RELATED PROTEIN PTX3"/>
    <property type="match status" value="1"/>
</dbReference>